<organism evidence="1 2">
    <name type="scientific">Populus trichocarpa</name>
    <name type="common">Western balsam poplar</name>
    <name type="synonym">Populus balsamifera subsp. trichocarpa</name>
    <dbReference type="NCBI Taxonomy" id="3694"/>
    <lineage>
        <taxon>Eukaryota</taxon>
        <taxon>Viridiplantae</taxon>
        <taxon>Streptophyta</taxon>
        <taxon>Embryophyta</taxon>
        <taxon>Tracheophyta</taxon>
        <taxon>Spermatophyta</taxon>
        <taxon>Magnoliopsida</taxon>
        <taxon>eudicotyledons</taxon>
        <taxon>Gunneridae</taxon>
        <taxon>Pentapetalae</taxon>
        <taxon>rosids</taxon>
        <taxon>fabids</taxon>
        <taxon>Malpighiales</taxon>
        <taxon>Salicaceae</taxon>
        <taxon>Saliceae</taxon>
        <taxon>Populus</taxon>
    </lineage>
</organism>
<dbReference type="Proteomes" id="UP000006729">
    <property type="component" value="Chromosome 6"/>
</dbReference>
<name>A0A2K2A5K0_POPTR</name>
<dbReference type="InParanoid" id="A0A2K2A5K0"/>
<protein>
    <submittedName>
        <fullName evidence="1">Uncharacterized protein</fullName>
    </submittedName>
</protein>
<gene>
    <name evidence="1" type="ORF">POPTR_006G209400</name>
</gene>
<reference evidence="1 2" key="1">
    <citation type="journal article" date="2006" name="Science">
        <title>The genome of black cottonwood, Populus trichocarpa (Torr. &amp; Gray).</title>
        <authorList>
            <person name="Tuskan G.A."/>
            <person name="Difazio S."/>
            <person name="Jansson S."/>
            <person name="Bohlmann J."/>
            <person name="Grigoriev I."/>
            <person name="Hellsten U."/>
            <person name="Putnam N."/>
            <person name="Ralph S."/>
            <person name="Rombauts S."/>
            <person name="Salamov A."/>
            <person name="Schein J."/>
            <person name="Sterck L."/>
            <person name="Aerts A."/>
            <person name="Bhalerao R.R."/>
            <person name="Bhalerao R.P."/>
            <person name="Blaudez D."/>
            <person name="Boerjan W."/>
            <person name="Brun A."/>
            <person name="Brunner A."/>
            <person name="Busov V."/>
            <person name="Campbell M."/>
            <person name="Carlson J."/>
            <person name="Chalot M."/>
            <person name="Chapman J."/>
            <person name="Chen G.L."/>
            <person name="Cooper D."/>
            <person name="Coutinho P.M."/>
            <person name="Couturier J."/>
            <person name="Covert S."/>
            <person name="Cronk Q."/>
            <person name="Cunningham R."/>
            <person name="Davis J."/>
            <person name="Degroeve S."/>
            <person name="Dejardin A."/>
            <person name="Depamphilis C."/>
            <person name="Detter J."/>
            <person name="Dirks B."/>
            <person name="Dubchak I."/>
            <person name="Duplessis S."/>
            <person name="Ehlting J."/>
            <person name="Ellis B."/>
            <person name="Gendler K."/>
            <person name="Goodstein D."/>
            <person name="Gribskov M."/>
            <person name="Grimwood J."/>
            <person name="Groover A."/>
            <person name="Gunter L."/>
            <person name="Hamberger B."/>
            <person name="Heinze B."/>
            <person name="Helariutta Y."/>
            <person name="Henrissat B."/>
            <person name="Holligan D."/>
            <person name="Holt R."/>
            <person name="Huang W."/>
            <person name="Islam-Faridi N."/>
            <person name="Jones S."/>
            <person name="Jones-Rhoades M."/>
            <person name="Jorgensen R."/>
            <person name="Joshi C."/>
            <person name="Kangasjarvi J."/>
            <person name="Karlsson J."/>
            <person name="Kelleher C."/>
            <person name="Kirkpatrick R."/>
            <person name="Kirst M."/>
            <person name="Kohler A."/>
            <person name="Kalluri U."/>
            <person name="Larimer F."/>
            <person name="Leebens-Mack J."/>
            <person name="Leple J.C."/>
            <person name="Locascio P."/>
            <person name="Lou Y."/>
            <person name="Lucas S."/>
            <person name="Martin F."/>
            <person name="Montanini B."/>
            <person name="Napoli C."/>
            <person name="Nelson D.R."/>
            <person name="Nelson C."/>
            <person name="Nieminen K."/>
            <person name="Nilsson O."/>
            <person name="Pereda V."/>
            <person name="Peter G."/>
            <person name="Philippe R."/>
            <person name="Pilate G."/>
            <person name="Poliakov A."/>
            <person name="Razumovskaya J."/>
            <person name="Richardson P."/>
            <person name="Rinaldi C."/>
            <person name="Ritland K."/>
            <person name="Rouze P."/>
            <person name="Ryaboy D."/>
            <person name="Schmutz J."/>
            <person name="Schrader J."/>
            <person name="Segerman B."/>
            <person name="Shin H."/>
            <person name="Siddiqui A."/>
            <person name="Sterky F."/>
            <person name="Terry A."/>
            <person name="Tsai C.J."/>
            <person name="Uberbacher E."/>
            <person name="Unneberg P."/>
            <person name="Vahala J."/>
            <person name="Wall K."/>
            <person name="Wessler S."/>
            <person name="Yang G."/>
            <person name="Yin T."/>
            <person name="Douglas C."/>
            <person name="Marra M."/>
            <person name="Sandberg G."/>
            <person name="Van de Peer Y."/>
            <person name="Rokhsar D."/>
        </authorList>
    </citation>
    <scope>NUCLEOTIDE SEQUENCE [LARGE SCALE GENOMIC DNA]</scope>
    <source>
        <strain evidence="2">cv. Nisqually</strain>
    </source>
</reference>
<evidence type="ECO:0000313" key="1">
    <source>
        <dbReference type="EMBL" id="PNT32806.1"/>
    </source>
</evidence>
<dbReference type="AlphaFoldDB" id="A0A2K2A5K0"/>
<dbReference type="EMBL" id="CM009295">
    <property type="protein sequence ID" value="PNT32806.1"/>
    <property type="molecule type" value="Genomic_DNA"/>
</dbReference>
<keyword evidence="2" id="KW-1185">Reference proteome</keyword>
<evidence type="ECO:0000313" key="2">
    <source>
        <dbReference type="Proteomes" id="UP000006729"/>
    </source>
</evidence>
<accession>A0A2K2A5K0</accession>
<proteinExistence type="predicted"/>
<sequence>MLYLDLCSIHLVTSIGIYKSKELTFGASPSLIPECLKLLSSVHLGLCCDREPIMKEVQLVMIASMIFVKDGFLLSAKYCILHFTIVFSTIVAL</sequence>